<dbReference type="InterPro" id="IPR050216">
    <property type="entry name" value="LRR_domain-containing"/>
</dbReference>
<keyword evidence="1" id="KW-0433">Leucine-rich repeat</keyword>
<dbReference type="PANTHER" id="PTHR48051:SF1">
    <property type="entry name" value="RAS SUPPRESSOR PROTEIN 1"/>
    <property type="match status" value="1"/>
</dbReference>
<dbReference type="GO" id="GO:0005737">
    <property type="term" value="C:cytoplasm"/>
    <property type="evidence" value="ECO:0007669"/>
    <property type="project" value="TreeGrafter"/>
</dbReference>
<dbReference type="InterPro" id="IPR032675">
    <property type="entry name" value="LRR_dom_sf"/>
</dbReference>
<dbReference type="SUPFAM" id="SSF52058">
    <property type="entry name" value="L domain-like"/>
    <property type="match status" value="1"/>
</dbReference>
<accession>A9P1B3</accession>
<evidence type="ECO:0000256" key="1">
    <source>
        <dbReference type="ARBA" id="ARBA00022614"/>
    </source>
</evidence>
<dbReference type="EMBL" id="EF087432">
    <property type="protein sequence ID" value="ABK26674.1"/>
    <property type="molecule type" value="mRNA"/>
</dbReference>
<reference evidence="3" key="1">
    <citation type="journal article" date="2008" name="BMC Genomics">
        <title>A conifer genomics resource of 200,000 spruce (Picea spp.) ESTs and 6,464 high-quality, sequence-finished full-length cDNAs for Sitka spruce (Picea sitchensis).</title>
        <authorList>
            <person name="Ralph S.G."/>
            <person name="Chun H.J."/>
            <person name="Kolosova N."/>
            <person name="Cooper D."/>
            <person name="Oddy C."/>
            <person name="Ritland C.E."/>
            <person name="Kirkpatrick R."/>
            <person name="Moore R."/>
            <person name="Barber S."/>
            <person name="Holt R.A."/>
            <person name="Jones S.J."/>
            <person name="Marra M.A."/>
            <person name="Douglas C.J."/>
            <person name="Ritland K."/>
            <person name="Bohlmann J."/>
        </authorList>
    </citation>
    <scope>NUCLEOTIDE SEQUENCE</scope>
    <source>
        <tissue evidence="3">Bark</tissue>
    </source>
</reference>
<dbReference type="AlphaFoldDB" id="A9P1B3"/>
<keyword evidence="2" id="KW-0677">Repeat</keyword>
<organism evidence="3">
    <name type="scientific">Picea sitchensis</name>
    <name type="common">Sitka spruce</name>
    <name type="synonym">Pinus sitchensis</name>
    <dbReference type="NCBI Taxonomy" id="3332"/>
    <lineage>
        <taxon>Eukaryota</taxon>
        <taxon>Viridiplantae</taxon>
        <taxon>Streptophyta</taxon>
        <taxon>Embryophyta</taxon>
        <taxon>Tracheophyta</taxon>
        <taxon>Spermatophyta</taxon>
        <taxon>Pinopsida</taxon>
        <taxon>Pinidae</taxon>
        <taxon>Conifers I</taxon>
        <taxon>Pinales</taxon>
        <taxon>Pinaceae</taxon>
        <taxon>Picea</taxon>
    </lineage>
</organism>
<dbReference type="Gene3D" id="3.80.10.10">
    <property type="entry name" value="Ribonuclease Inhibitor"/>
    <property type="match status" value="3"/>
</dbReference>
<dbReference type="PANTHER" id="PTHR48051">
    <property type="match status" value="1"/>
</dbReference>
<evidence type="ECO:0000313" key="3">
    <source>
        <dbReference type="EMBL" id="ABK26674.1"/>
    </source>
</evidence>
<protein>
    <submittedName>
        <fullName evidence="3">Uncharacterized protein</fullName>
    </submittedName>
</protein>
<sequence>MLPDSFMNLIRLKHLELSNCCDLTLSDQTLGIISTLERLNFSNCHKIEGLAPQVTHQPSLEELILDCTQLKELPSAIGDLRQLTSLSIMCCPIREVPFASVEKVQGGSRLLDSSIDMCMLRLNSLNLSNTRITEISFGEGVCPVLESLALERCNDLVEVGALPTTLTLLDLMDCCALKKITGLRGLAKLRYLYMSGCKEIEELPGLGVWELNNLENLNLQECPISVLPFASVEKVQGGRRFLDSSIDNCLLRLKSLSLSKTRITEISFGEGVCPVLESLYLAGCDDLVEVGALPTTLTSLYLTDCSALRKITGLRGLAKLRDLDMAGCYTVEELPGLETLISVEVLLTPECENMKRIRELAEAANPESDVLKKVIQLMERDEEN</sequence>
<name>A9P1B3_PICSI</name>
<evidence type="ECO:0000256" key="2">
    <source>
        <dbReference type="ARBA" id="ARBA00022737"/>
    </source>
</evidence>
<proteinExistence type="evidence at transcript level"/>